<dbReference type="OrthoDB" id="1202013at2"/>
<keyword evidence="1" id="KW-0413">Isomerase</keyword>
<keyword evidence="2" id="KW-1185">Reference proteome</keyword>
<accession>A0A7X2ZWX7</accession>
<organism evidence="1 2">
    <name type="scientific">Zobellia amurskyensis</name>
    <dbReference type="NCBI Taxonomy" id="248905"/>
    <lineage>
        <taxon>Bacteria</taxon>
        <taxon>Pseudomonadati</taxon>
        <taxon>Bacteroidota</taxon>
        <taxon>Flavobacteriia</taxon>
        <taxon>Flavobacteriales</taxon>
        <taxon>Flavobacteriaceae</taxon>
        <taxon>Zobellia</taxon>
    </lineage>
</organism>
<gene>
    <name evidence="1" type="ORF">D9O36_18945</name>
</gene>
<protein>
    <submittedName>
        <fullName evidence="1">DNA topoisomerase IV</fullName>
    </submittedName>
</protein>
<dbReference type="EMBL" id="RCNR01000057">
    <property type="protein sequence ID" value="MUH37935.1"/>
    <property type="molecule type" value="Genomic_DNA"/>
</dbReference>
<reference evidence="1 2" key="1">
    <citation type="journal article" date="2019" name="Mar. Drugs">
        <title>Comparative Genomics and CAZyme Genome Repertoires of Marine Zobellia amurskyensis KMM 3526(T) and Zobellia laminariae KMM 3676(T).</title>
        <authorList>
            <person name="Chernysheva N."/>
            <person name="Bystritskaya E."/>
            <person name="Stenkova A."/>
            <person name="Golovkin I."/>
            <person name="Nedashkovskaya O."/>
            <person name="Isaeva M."/>
        </authorList>
    </citation>
    <scope>NUCLEOTIDE SEQUENCE [LARGE SCALE GENOMIC DNA]</scope>
    <source>
        <strain evidence="1 2">KMM 3526</strain>
    </source>
</reference>
<dbReference type="Proteomes" id="UP000540519">
    <property type="component" value="Unassembled WGS sequence"/>
</dbReference>
<sequence length="125" mass="14354">MIQKILPILSVLILTSSCYNPDRNCSEFKDGKFAFTTTIDGEEKTTIFHRNGDLEVDYFEGKADSSSVRWINDCEYIVKKLNPKNKSEEQSVHMKILSTTSDSYIFQYNIVGESKHFRGTAIRTE</sequence>
<comment type="caution">
    <text evidence="1">The sequence shown here is derived from an EMBL/GenBank/DDBJ whole genome shotgun (WGS) entry which is preliminary data.</text>
</comment>
<dbReference type="AlphaFoldDB" id="A0A7X2ZWX7"/>
<evidence type="ECO:0000313" key="1">
    <source>
        <dbReference type="EMBL" id="MUH37935.1"/>
    </source>
</evidence>
<name>A0A7X2ZWX7_9FLAO</name>
<dbReference type="PROSITE" id="PS51257">
    <property type="entry name" value="PROKAR_LIPOPROTEIN"/>
    <property type="match status" value="1"/>
</dbReference>
<dbReference type="GO" id="GO:0016853">
    <property type="term" value="F:isomerase activity"/>
    <property type="evidence" value="ECO:0007669"/>
    <property type="project" value="UniProtKB-KW"/>
</dbReference>
<dbReference type="RefSeq" id="WP_155601096.1">
    <property type="nucleotide sequence ID" value="NZ_RCNR01000057.1"/>
</dbReference>
<proteinExistence type="predicted"/>
<evidence type="ECO:0000313" key="2">
    <source>
        <dbReference type="Proteomes" id="UP000540519"/>
    </source>
</evidence>